<protein>
    <submittedName>
        <fullName evidence="1">Uncharacterized protein</fullName>
    </submittedName>
</protein>
<sequence>MYLMFVHQTCNSFMSYLGGKVLQLMVESEMPIDLIEFDYAEGNSQVEDVNEIEMIRHCEPSTVWTEWRDKLAQDMFASWKEQHELRLRAVDIMEDLDVQDNTFINEFVEQEGVKDSESREDTGASTCQSSDVVVPAPAMKKKQLARKCFEVMMVYLIL</sequence>
<dbReference type="EMBL" id="JBBPBN010000034">
    <property type="protein sequence ID" value="KAK9003041.1"/>
    <property type="molecule type" value="Genomic_DNA"/>
</dbReference>
<gene>
    <name evidence="1" type="ORF">V6N11_060612</name>
</gene>
<comment type="caution">
    <text evidence="1">The sequence shown here is derived from an EMBL/GenBank/DDBJ whole genome shotgun (WGS) entry which is preliminary data.</text>
</comment>
<keyword evidence="2" id="KW-1185">Reference proteome</keyword>
<evidence type="ECO:0000313" key="2">
    <source>
        <dbReference type="Proteomes" id="UP001396334"/>
    </source>
</evidence>
<dbReference type="Proteomes" id="UP001396334">
    <property type="component" value="Unassembled WGS sequence"/>
</dbReference>
<reference evidence="1 2" key="1">
    <citation type="journal article" date="2024" name="G3 (Bethesda)">
        <title>Genome assembly of Hibiscus sabdariffa L. provides insights into metabolisms of medicinal natural products.</title>
        <authorList>
            <person name="Kim T."/>
        </authorList>
    </citation>
    <scope>NUCLEOTIDE SEQUENCE [LARGE SCALE GENOMIC DNA]</scope>
    <source>
        <strain evidence="1">TK-2024</strain>
        <tissue evidence="1">Old leaves</tissue>
    </source>
</reference>
<organism evidence="1 2">
    <name type="scientific">Hibiscus sabdariffa</name>
    <name type="common">roselle</name>
    <dbReference type="NCBI Taxonomy" id="183260"/>
    <lineage>
        <taxon>Eukaryota</taxon>
        <taxon>Viridiplantae</taxon>
        <taxon>Streptophyta</taxon>
        <taxon>Embryophyta</taxon>
        <taxon>Tracheophyta</taxon>
        <taxon>Spermatophyta</taxon>
        <taxon>Magnoliopsida</taxon>
        <taxon>eudicotyledons</taxon>
        <taxon>Gunneridae</taxon>
        <taxon>Pentapetalae</taxon>
        <taxon>rosids</taxon>
        <taxon>malvids</taxon>
        <taxon>Malvales</taxon>
        <taxon>Malvaceae</taxon>
        <taxon>Malvoideae</taxon>
        <taxon>Hibiscus</taxon>
    </lineage>
</organism>
<proteinExistence type="predicted"/>
<name>A0ABR2QQV7_9ROSI</name>
<evidence type="ECO:0000313" key="1">
    <source>
        <dbReference type="EMBL" id="KAK9003041.1"/>
    </source>
</evidence>
<accession>A0ABR2QQV7</accession>